<keyword evidence="1 4" id="KW-0521">NADP</keyword>
<evidence type="ECO:0000259" key="5">
    <source>
        <dbReference type="Pfam" id="PF01488"/>
    </source>
</evidence>
<dbReference type="InterPro" id="IPR015895">
    <property type="entry name" value="4pyrrol_synth_GluRdtase_N"/>
</dbReference>
<feature type="binding site" evidence="4">
    <location>
        <begin position="46"/>
        <end position="49"/>
    </location>
    <ligand>
        <name>substrate</name>
    </ligand>
</feature>
<feature type="domain" description="Glutamyl-tRNA reductase N-terminal" evidence="6">
    <location>
        <begin position="6"/>
        <end position="149"/>
    </location>
</feature>
<dbReference type="InterPro" id="IPR006151">
    <property type="entry name" value="Shikm_DH/Glu-tRNA_Rdtase"/>
</dbReference>
<feature type="site" description="Important for activity" evidence="4">
    <location>
        <position position="93"/>
    </location>
</feature>
<dbReference type="HAMAP" id="MF_00087">
    <property type="entry name" value="Glu_tRNA_reductase"/>
    <property type="match status" value="1"/>
</dbReference>
<comment type="pathway">
    <text evidence="4">Porphyrin-containing compound metabolism; protoporphyrin-IX biosynthesis; 5-aminolevulinate from L-glutamyl-tRNA(Glu): step 1/2.</text>
</comment>
<comment type="similarity">
    <text evidence="4">Belongs to the glutamyl-tRNA reductase family.</text>
</comment>
<dbReference type="GO" id="GO:0050661">
    <property type="term" value="F:NADP binding"/>
    <property type="evidence" value="ECO:0007669"/>
    <property type="project" value="InterPro"/>
</dbReference>
<gene>
    <name evidence="4 7" type="primary">hemA</name>
    <name evidence="7" type="ORF">ELAC_0436</name>
</gene>
<proteinExistence type="inferred from homology"/>
<comment type="function">
    <text evidence="4">Catalyzes the NADPH-dependent reduction of glutamyl-tRNA(Glu) to glutamate 1-semialdehyde (GSA).</text>
</comment>
<dbReference type="Pfam" id="PF05201">
    <property type="entry name" value="GlutR_N"/>
    <property type="match status" value="1"/>
</dbReference>
<keyword evidence="8" id="KW-1185">Reference proteome</keyword>
<dbReference type="OrthoDB" id="110209at2"/>
<keyword evidence="3 4" id="KW-0627">Porphyrin biosynthesis</keyword>
<feature type="binding site" evidence="4">
    <location>
        <begin position="183"/>
        <end position="188"/>
    </location>
    <ligand>
        <name>NADP(+)</name>
        <dbReference type="ChEBI" id="CHEBI:58349"/>
    </ligand>
</feature>
<keyword evidence="2 4" id="KW-0560">Oxidoreductase</keyword>
<name>A0A0H5DNJ1_9BACT</name>
<dbReference type="UniPathway" id="UPA00251">
    <property type="reaction ID" value="UER00316"/>
</dbReference>
<dbReference type="Gene3D" id="3.30.460.30">
    <property type="entry name" value="Glutamyl-tRNA reductase, N-terminal domain"/>
    <property type="match status" value="1"/>
</dbReference>
<dbReference type="InterPro" id="IPR000343">
    <property type="entry name" value="4pyrrol_synth_GluRdtase"/>
</dbReference>
<dbReference type="RefSeq" id="WP_098037648.1">
    <property type="nucleotide sequence ID" value="NZ_CWGJ01000006.1"/>
</dbReference>
<feature type="binding site" evidence="4">
    <location>
        <position position="103"/>
    </location>
    <ligand>
        <name>substrate</name>
    </ligand>
</feature>
<accession>A0A0H5DNJ1</accession>
<dbReference type="PANTHER" id="PTHR43013">
    <property type="entry name" value="GLUTAMYL-TRNA REDUCTASE"/>
    <property type="match status" value="1"/>
</dbReference>
<dbReference type="CDD" id="cd05213">
    <property type="entry name" value="NAD_bind_Glutamyl_tRNA_reduct"/>
    <property type="match status" value="1"/>
</dbReference>
<dbReference type="InterPro" id="IPR036343">
    <property type="entry name" value="GluRdtase_N_sf"/>
</dbReference>
<dbReference type="PROSITE" id="PS00747">
    <property type="entry name" value="GLUTR"/>
    <property type="match status" value="1"/>
</dbReference>
<dbReference type="Proteomes" id="UP000220251">
    <property type="component" value="Unassembled WGS sequence"/>
</dbReference>
<feature type="active site" description="Nucleophile" evidence="4">
    <location>
        <position position="47"/>
    </location>
</feature>
<evidence type="ECO:0000313" key="7">
    <source>
        <dbReference type="EMBL" id="CRX37792.1"/>
    </source>
</evidence>
<dbReference type="EC" id="1.2.1.70" evidence="4"/>
<comment type="catalytic activity">
    <reaction evidence="4">
        <text>(S)-4-amino-5-oxopentanoate + tRNA(Glu) + NADP(+) = L-glutamyl-tRNA(Glu) + NADPH + H(+)</text>
        <dbReference type="Rhea" id="RHEA:12344"/>
        <dbReference type="Rhea" id="RHEA-COMP:9663"/>
        <dbReference type="Rhea" id="RHEA-COMP:9680"/>
        <dbReference type="ChEBI" id="CHEBI:15378"/>
        <dbReference type="ChEBI" id="CHEBI:57501"/>
        <dbReference type="ChEBI" id="CHEBI:57783"/>
        <dbReference type="ChEBI" id="CHEBI:58349"/>
        <dbReference type="ChEBI" id="CHEBI:78442"/>
        <dbReference type="ChEBI" id="CHEBI:78520"/>
        <dbReference type="EC" id="1.2.1.70"/>
    </reaction>
</comment>
<feature type="domain" description="Quinate/shikimate 5-dehydrogenase/glutamyl-tRNA reductase" evidence="5">
    <location>
        <begin position="168"/>
        <end position="292"/>
    </location>
</feature>
<dbReference type="AlphaFoldDB" id="A0A0H5DNJ1"/>
<evidence type="ECO:0000256" key="3">
    <source>
        <dbReference type="ARBA" id="ARBA00023244"/>
    </source>
</evidence>
<comment type="domain">
    <text evidence="4">Possesses an unusual extended V-shaped dimeric structure with each monomer consisting of three distinct domains arranged along a curved 'spinal' alpha-helix. The N-terminal catalytic domain specifically recognizes the glutamate moiety of the substrate. The second domain is the NADPH-binding domain, and the third C-terminal domain is responsible for dimerization.</text>
</comment>
<dbReference type="EMBL" id="CWGJ01000006">
    <property type="protein sequence ID" value="CRX37792.1"/>
    <property type="molecule type" value="Genomic_DNA"/>
</dbReference>
<dbReference type="InterPro" id="IPR036291">
    <property type="entry name" value="NAD(P)-bd_dom_sf"/>
</dbReference>
<evidence type="ECO:0000256" key="1">
    <source>
        <dbReference type="ARBA" id="ARBA00022857"/>
    </source>
</evidence>
<evidence type="ECO:0000256" key="4">
    <source>
        <dbReference type="HAMAP-Rule" id="MF_00087"/>
    </source>
</evidence>
<feature type="binding site" evidence="4">
    <location>
        <begin position="108"/>
        <end position="110"/>
    </location>
    <ligand>
        <name>substrate</name>
    </ligand>
</feature>
<organism evidence="7 8">
    <name type="scientific">Estrella lausannensis</name>
    <dbReference type="NCBI Taxonomy" id="483423"/>
    <lineage>
        <taxon>Bacteria</taxon>
        <taxon>Pseudomonadati</taxon>
        <taxon>Chlamydiota</taxon>
        <taxon>Chlamydiia</taxon>
        <taxon>Parachlamydiales</taxon>
        <taxon>Candidatus Criblamydiaceae</taxon>
        <taxon>Estrella</taxon>
    </lineage>
</organism>
<sequence length="341" mass="38977">MRIGVIGINHKLADLKLREVLAKAFQRRFSNFKVVHPGHSMVLLSTCNRTELYFSSEDLSNTHTYILSALRDELNADFEQKLYSFFHKDCFSHLAKVTSGLDSAIMGETEIQGQVKAAYLGACMNQDLEKELHFLFQKSLKIGKKIRTQIPIERGIPDLEHACLHMGKSFFPSAESQRVLFIGASDINLKIIRFFQTKGVSNITLANRTESTARALGAKFSLATLPWEKLSRWKEYDWIIFGTKAPDYVISVSEREERPLGRKLLIDLCVPRNVDPEMASETIRLANIDEINSSLQARGKRLFDFAKEAEKTIDSLARTQVLIFKKKNLMKRMEERMRVVS</sequence>
<dbReference type="Pfam" id="PF01488">
    <property type="entry name" value="Shikimate_DH"/>
    <property type="match status" value="1"/>
</dbReference>
<feature type="binding site" evidence="4">
    <location>
        <position position="114"/>
    </location>
    <ligand>
        <name>substrate</name>
    </ligand>
</feature>
<dbReference type="SUPFAM" id="SSF51735">
    <property type="entry name" value="NAD(P)-binding Rossmann-fold domains"/>
    <property type="match status" value="1"/>
</dbReference>
<evidence type="ECO:0000259" key="6">
    <source>
        <dbReference type="Pfam" id="PF05201"/>
    </source>
</evidence>
<comment type="subunit">
    <text evidence="4">Homodimer.</text>
</comment>
<comment type="miscellaneous">
    <text evidence="4">During catalysis, the active site Cys acts as a nucleophile attacking the alpha-carbonyl group of tRNA-bound glutamate with the formation of a thioester intermediate between enzyme and glutamate, and the concomitant release of tRNA(Glu). The thioester intermediate is finally reduced by direct hydride transfer from NADPH, to form the product GSA.</text>
</comment>
<dbReference type="PANTHER" id="PTHR43013:SF1">
    <property type="entry name" value="GLUTAMYL-TRNA REDUCTASE"/>
    <property type="match status" value="1"/>
</dbReference>
<dbReference type="Gene3D" id="3.40.50.720">
    <property type="entry name" value="NAD(P)-binding Rossmann-like Domain"/>
    <property type="match status" value="1"/>
</dbReference>
<evidence type="ECO:0000256" key="2">
    <source>
        <dbReference type="ARBA" id="ARBA00023002"/>
    </source>
</evidence>
<evidence type="ECO:0000313" key="8">
    <source>
        <dbReference type="Proteomes" id="UP000220251"/>
    </source>
</evidence>
<dbReference type="InterPro" id="IPR018214">
    <property type="entry name" value="GluRdtase_CS"/>
</dbReference>
<reference evidence="8" key="1">
    <citation type="submission" date="2015-06" db="EMBL/GenBank/DDBJ databases">
        <authorList>
            <person name="Bertelli C."/>
        </authorList>
    </citation>
    <scope>NUCLEOTIDE SEQUENCE [LARGE SCALE GENOMIC DNA]</scope>
    <source>
        <strain evidence="8">CRIB-30</strain>
    </source>
</reference>
<protein>
    <recommendedName>
        <fullName evidence="4">Glutamyl-tRNA reductase</fullName>
        <shortName evidence="4">GluTR</shortName>
        <ecNumber evidence="4">1.2.1.70</ecNumber>
    </recommendedName>
</protein>
<dbReference type="GO" id="GO:0019353">
    <property type="term" value="P:protoporphyrinogen IX biosynthetic process from glutamate"/>
    <property type="evidence" value="ECO:0007669"/>
    <property type="project" value="TreeGrafter"/>
</dbReference>
<dbReference type="GO" id="GO:0008883">
    <property type="term" value="F:glutamyl-tRNA reductase activity"/>
    <property type="evidence" value="ECO:0007669"/>
    <property type="project" value="UniProtKB-UniRule"/>
</dbReference>
<dbReference type="SUPFAM" id="SSF69742">
    <property type="entry name" value="Glutamyl tRNA-reductase catalytic, N-terminal domain"/>
    <property type="match status" value="1"/>
</dbReference>